<evidence type="ECO:0000313" key="3">
    <source>
        <dbReference type="Proteomes" id="UP000264146"/>
    </source>
</evidence>
<dbReference type="GO" id="GO:0008168">
    <property type="term" value="F:methyltransferase activity"/>
    <property type="evidence" value="ECO:0007669"/>
    <property type="project" value="UniProtKB-KW"/>
</dbReference>
<evidence type="ECO:0000313" key="1">
    <source>
        <dbReference type="EMBL" id="CAD7358478.1"/>
    </source>
</evidence>
<accession>A0A7Z7QMQ6</accession>
<dbReference type="EMBL" id="LR962863">
    <property type="protein sequence ID" value="CAD7358478.1"/>
    <property type="molecule type" value="Genomic_DNA"/>
</dbReference>
<protein>
    <submittedName>
        <fullName evidence="2">S-adenosylmethionine-dependent methyltransferase, putative</fullName>
    </submittedName>
</protein>
<name>A0A7Z7QMQ6_STASC</name>
<dbReference type="SUPFAM" id="SSF53335">
    <property type="entry name" value="S-adenosyl-L-methionine-dependent methyltransferases"/>
    <property type="match status" value="1"/>
</dbReference>
<dbReference type="GO" id="GO:0032259">
    <property type="term" value="P:methylation"/>
    <property type="evidence" value="ECO:0007669"/>
    <property type="project" value="UniProtKB-KW"/>
</dbReference>
<dbReference type="Gene3D" id="3.40.50.150">
    <property type="entry name" value="Vaccinia Virus protein VP39"/>
    <property type="match status" value="1"/>
</dbReference>
<proteinExistence type="predicted"/>
<dbReference type="Proteomes" id="UP000264146">
    <property type="component" value="Chromosome"/>
</dbReference>
<dbReference type="InterPro" id="IPR029063">
    <property type="entry name" value="SAM-dependent_MTases_sf"/>
</dbReference>
<dbReference type="AlphaFoldDB" id="A0A7Z7QMQ6"/>
<gene>
    <name evidence="2" type="ORF">NCTC12218_00059</name>
</gene>
<reference evidence="2" key="1">
    <citation type="submission" date="2018-06" db="EMBL/GenBank/DDBJ databases">
        <authorList>
            <consortium name="Pathogen Informatics"/>
            <person name="Doyle S."/>
        </authorList>
    </citation>
    <scope>NUCLEOTIDE SEQUENCE [LARGE SCALE GENOMIC DNA]</scope>
    <source>
        <strain evidence="2">NCTC12218</strain>
    </source>
</reference>
<organism evidence="2">
    <name type="scientific">Staphylococcus schleiferi</name>
    <dbReference type="NCBI Taxonomy" id="1295"/>
    <lineage>
        <taxon>Bacteria</taxon>
        <taxon>Bacillati</taxon>
        <taxon>Bacillota</taxon>
        <taxon>Bacilli</taxon>
        <taxon>Bacillales</taxon>
        <taxon>Staphylococcaceae</taxon>
        <taxon>Staphylococcus</taxon>
    </lineage>
</organism>
<sequence>MRNDFTLRLLEQAGISEGMHVLDAGCGPGEVEPGT</sequence>
<dbReference type="EMBL" id="UHEF01000001">
    <property type="protein sequence ID" value="SUM85833.1"/>
    <property type="molecule type" value="Genomic_DNA"/>
</dbReference>
<reference evidence="1 3" key="2">
    <citation type="submission" date="2020-11" db="EMBL/GenBank/DDBJ databases">
        <authorList>
            <consortium name="Pathogen Informatics"/>
        </authorList>
    </citation>
    <scope>NUCLEOTIDE SEQUENCE [LARGE SCALE GENOMIC DNA]</scope>
    <source>
        <strain evidence="1 3">NCTC12218</strain>
    </source>
</reference>
<keyword evidence="2" id="KW-0489">Methyltransferase</keyword>
<evidence type="ECO:0000313" key="2">
    <source>
        <dbReference type="EMBL" id="SUM85833.1"/>
    </source>
</evidence>
<keyword evidence="2" id="KW-0808">Transferase</keyword>